<proteinExistence type="predicted"/>
<dbReference type="EMBL" id="QJSX01000028">
    <property type="protein sequence ID" value="PYE48664.1"/>
    <property type="molecule type" value="Genomic_DNA"/>
</dbReference>
<name>A0A318S5F1_9DEIO</name>
<protein>
    <submittedName>
        <fullName evidence="2">Uncharacterized protein</fullName>
    </submittedName>
</protein>
<dbReference type="RefSeq" id="WP_110888894.1">
    <property type="nucleotide sequence ID" value="NZ_QJSX01000028.1"/>
</dbReference>
<feature type="region of interest" description="Disordered" evidence="1">
    <location>
        <begin position="36"/>
        <end position="66"/>
    </location>
</feature>
<evidence type="ECO:0000313" key="3">
    <source>
        <dbReference type="Proteomes" id="UP000248326"/>
    </source>
</evidence>
<accession>A0A318S5F1</accession>
<organism evidence="2 3">
    <name type="scientific">Deinococcus yavapaiensis KR-236</name>
    <dbReference type="NCBI Taxonomy" id="694435"/>
    <lineage>
        <taxon>Bacteria</taxon>
        <taxon>Thermotogati</taxon>
        <taxon>Deinococcota</taxon>
        <taxon>Deinococci</taxon>
        <taxon>Deinococcales</taxon>
        <taxon>Deinococcaceae</taxon>
        <taxon>Deinococcus</taxon>
    </lineage>
</organism>
<reference evidence="2 3" key="1">
    <citation type="submission" date="2018-06" db="EMBL/GenBank/DDBJ databases">
        <title>Genomic Encyclopedia of Type Strains, Phase IV (KMG-IV): sequencing the most valuable type-strain genomes for metagenomic binning, comparative biology and taxonomic classification.</title>
        <authorList>
            <person name="Goeker M."/>
        </authorList>
    </citation>
    <scope>NUCLEOTIDE SEQUENCE [LARGE SCALE GENOMIC DNA]</scope>
    <source>
        <strain evidence="2 3">DSM 18048</strain>
    </source>
</reference>
<sequence length="66" mass="7022">MNATIRTTNSTARSSRPRRSLLTVLGSFFERFLAGPSHDAPALPTEEEIAAGRGGPWLHGGSPGLF</sequence>
<keyword evidence="3" id="KW-1185">Reference proteome</keyword>
<dbReference type="Proteomes" id="UP000248326">
    <property type="component" value="Unassembled WGS sequence"/>
</dbReference>
<gene>
    <name evidence="2" type="ORF">DES52_12824</name>
</gene>
<feature type="compositionally biased region" description="Gly residues" evidence="1">
    <location>
        <begin position="52"/>
        <end position="66"/>
    </location>
</feature>
<evidence type="ECO:0000313" key="2">
    <source>
        <dbReference type="EMBL" id="PYE48664.1"/>
    </source>
</evidence>
<evidence type="ECO:0000256" key="1">
    <source>
        <dbReference type="SAM" id="MobiDB-lite"/>
    </source>
</evidence>
<dbReference type="AlphaFoldDB" id="A0A318S5F1"/>
<comment type="caution">
    <text evidence="2">The sequence shown here is derived from an EMBL/GenBank/DDBJ whole genome shotgun (WGS) entry which is preliminary data.</text>
</comment>